<evidence type="ECO:0000256" key="1">
    <source>
        <dbReference type="SAM" id="Phobius"/>
    </source>
</evidence>
<feature type="transmembrane region" description="Helical" evidence="1">
    <location>
        <begin position="12"/>
        <end position="30"/>
    </location>
</feature>
<dbReference type="EMBL" id="JAUMJH010000003">
    <property type="protein sequence ID" value="MDO3655954.1"/>
    <property type="molecule type" value="Genomic_DNA"/>
</dbReference>
<organism evidence="2 3">
    <name type="scientific">Acinetobacter genomosp. 15BJ</name>
    <dbReference type="NCBI Taxonomy" id="106651"/>
    <lineage>
        <taxon>Bacteria</taxon>
        <taxon>Pseudomonadati</taxon>
        <taxon>Pseudomonadota</taxon>
        <taxon>Gammaproteobacteria</taxon>
        <taxon>Moraxellales</taxon>
        <taxon>Moraxellaceae</taxon>
        <taxon>Acinetobacter</taxon>
    </lineage>
</organism>
<keyword evidence="3" id="KW-1185">Reference proteome</keyword>
<comment type="caution">
    <text evidence="2">The sequence shown here is derived from an EMBL/GenBank/DDBJ whole genome shotgun (WGS) entry which is preliminary data.</text>
</comment>
<gene>
    <name evidence="2" type="ORF">Q3V53_01810</name>
</gene>
<keyword evidence="1" id="KW-1133">Transmembrane helix</keyword>
<keyword evidence="1" id="KW-0812">Transmembrane</keyword>
<reference evidence="2 3" key="1">
    <citation type="submission" date="2023-07" db="EMBL/GenBank/DDBJ databases">
        <title>A novel proteolytic Acinetobacter species.</title>
        <authorList>
            <person name="Nemec A."/>
            <person name="Radolfova-Krizova L."/>
        </authorList>
    </citation>
    <scope>NUCLEOTIDE SEQUENCE [LARGE SCALE GENOMIC DNA]</scope>
    <source>
        <strain evidence="2 3">NIPH 1865</strain>
    </source>
</reference>
<accession>A0ABT8UWB4</accession>
<dbReference type="RefSeq" id="WP_171069669.1">
    <property type="nucleotide sequence ID" value="NZ_KE007347.1"/>
</dbReference>
<dbReference type="Proteomes" id="UP001168902">
    <property type="component" value="Unassembled WGS sequence"/>
</dbReference>
<keyword evidence="1" id="KW-0472">Membrane</keyword>
<protein>
    <submittedName>
        <fullName evidence="2">Uncharacterized protein</fullName>
    </submittedName>
</protein>
<evidence type="ECO:0000313" key="3">
    <source>
        <dbReference type="Proteomes" id="UP001168902"/>
    </source>
</evidence>
<evidence type="ECO:0000313" key="2">
    <source>
        <dbReference type="EMBL" id="MDO3655954.1"/>
    </source>
</evidence>
<proteinExistence type="predicted"/>
<sequence>MENFVLCKILNYHGNIFIIFIIIFLSKSVFAERVADPDTFLKMLISQQLLFVDCREKYPQQMQEIYGAETNVFEALDKDGRYDKNFKANVDKIFIHLDPEKKQSLTQDVTSEFKLVKNKEGVLCTNFLTQKKHINLKLNKIVYDPKTMLFYLNIQNYWLQAKITSDALPCDCEEKKTNLEEVRQFTLKNRNKILKTDLLYMQQREDGVNEASMMIMWRNDHQELSQSETQAFSENNRIIDDFGFESIVPIEQETLPTDLTSFLEGEYALTYECKIDYIHAKNTTCIKTFIK</sequence>
<name>A0ABT8UWB4_9GAMM</name>